<gene>
    <name evidence="1" type="ORF">JOE42_002888</name>
</gene>
<accession>A0ABS2KW27</accession>
<dbReference type="RefSeq" id="WP_204869026.1">
    <property type="nucleotide sequence ID" value="NZ_JAFBBK010000001.1"/>
</dbReference>
<dbReference type="SUPFAM" id="SSF55961">
    <property type="entry name" value="Bet v1-like"/>
    <property type="match status" value="1"/>
</dbReference>
<organism evidence="1 2">
    <name type="scientific">Rhodococcoides corynebacterioides</name>
    <dbReference type="NCBI Taxonomy" id="53972"/>
    <lineage>
        <taxon>Bacteria</taxon>
        <taxon>Bacillati</taxon>
        <taxon>Actinomycetota</taxon>
        <taxon>Actinomycetes</taxon>
        <taxon>Mycobacteriales</taxon>
        <taxon>Nocardiaceae</taxon>
        <taxon>Rhodococcoides</taxon>
    </lineage>
</organism>
<name>A0ABS2KW27_9NOCA</name>
<reference evidence="1 2" key="1">
    <citation type="submission" date="2021-01" db="EMBL/GenBank/DDBJ databases">
        <title>Genomics of switchgrass bacterial isolates.</title>
        <authorList>
            <person name="Shade A."/>
        </authorList>
    </citation>
    <scope>NUCLEOTIDE SEQUENCE [LARGE SCALE GENOMIC DNA]</scope>
    <source>
        <strain evidence="1 2">PvP111</strain>
    </source>
</reference>
<protein>
    <submittedName>
        <fullName evidence="1">Carbon monoxide dehydrogenase subunit G</fullName>
    </submittedName>
</protein>
<comment type="caution">
    <text evidence="1">The sequence shown here is derived from an EMBL/GenBank/DDBJ whole genome shotgun (WGS) entry which is preliminary data.</text>
</comment>
<keyword evidence="2" id="KW-1185">Reference proteome</keyword>
<dbReference type="EMBL" id="JAFBBK010000001">
    <property type="protein sequence ID" value="MBM7416155.1"/>
    <property type="molecule type" value="Genomic_DNA"/>
</dbReference>
<dbReference type="Gene3D" id="3.30.530.20">
    <property type="match status" value="1"/>
</dbReference>
<dbReference type="InterPro" id="IPR019639">
    <property type="entry name" value="DUF2505"/>
</dbReference>
<proteinExistence type="predicted"/>
<evidence type="ECO:0000313" key="2">
    <source>
        <dbReference type="Proteomes" id="UP000703038"/>
    </source>
</evidence>
<dbReference type="Proteomes" id="UP000703038">
    <property type="component" value="Unassembled WGS sequence"/>
</dbReference>
<evidence type="ECO:0000313" key="1">
    <source>
        <dbReference type="EMBL" id="MBM7416155.1"/>
    </source>
</evidence>
<sequence length="166" mass="17870">MGRKFSYTEDFDVTPAQAHSALTDEALWDKRTKEVSDRASVEYSHRPDGGFDVVISEGVGASVLPGFVRKVIRGDLVITRKDSWGPLEGDRANGTLEGGSTGLTSKVRGNFALTPHGTGSRLTLTGTAEVKVPFVGGKIEGMVTEMIGKMVHSESKQAREYLADRA</sequence>
<dbReference type="Pfam" id="PF10698">
    <property type="entry name" value="DUF2505"/>
    <property type="match status" value="1"/>
</dbReference>
<dbReference type="InterPro" id="IPR023393">
    <property type="entry name" value="START-like_dom_sf"/>
</dbReference>